<dbReference type="KEGG" id="ani:ANIA_09128"/>
<protein>
    <submittedName>
        <fullName evidence="3">Enoyl-CoA hydratase/isomerase family protein (AFU_orthologue AFUA_8G01210)</fullName>
    </submittedName>
</protein>
<comment type="similarity">
    <text evidence="1">Belongs to the enoyl-CoA hydratase/isomerase family.</text>
</comment>
<dbReference type="EMBL" id="BN001306">
    <property type="protein sequence ID" value="CBF82493.1"/>
    <property type="molecule type" value="Genomic_DNA"/>
</dbReference>
<dbReference type="PANTHER" id="PTHR11941:SF166">
    <property type="entry name" value="ENOYL-COA HYDRATASE_ISOMERASE FAMILY PROTEIN (AFU_ORTHOLOGUE AFUA_8G01210)"/>
    <property type="match status" value="1"/>
</dbReference>
<dbReference type="InParanoid" id="C8VK73"/>
<dbReference type="Gene3D" id="1.10.12.10">
    <property type="entry name" value="Lyase 2-enoyl-coa Hydratase, Chain A, domain 2"/>
    <property type="match status" value="1"/>
</dbReference>
<proteinExistence type="inferred from homology"/>
<dbReference type="AlphaFoldDB" id="C8VK73"/>
<evidence type="ECO:0000313" key="3">
    <source>
        <dbReference type="EMBL" id="CBF82493.1"/>
    </source>
</evidence>
<organism evidence="3 4">
    <name type="scientific">Emericella nidulans (strain FGSC A4 / ATCC 38163 / CBS 112.46 / NRRL 194 / M139)</name>
    <name type="common">Aspergillus nidulans</name>
    <dbReference type="NCBI Taxonomy" id="227321"/>
    <lineage>
        <taxon>Eukaryota</taxon>
        <taxon>Fungi</taxon>
        <taxon>Dikarya</taxon>
        <taxon>Ascomycota</taxon>
        <taxon>Pezizomycotina</taxon>
        <taxon>Eurotiomycetes</taxon>
        <taxon>Eurotiomycetidae</taxon>
        <taxon>Eurotiales</taxon>
        <taxon>Aspergillaceae</taxon>
        <taxon>Aspergillus</taxon>
        <taxon>Aspergillus subgen. Nidulantes</taxon>
    </lineage>
</organism>
<dbReference type="STRING" id="227321.C8VK73"/>
<dbReference type="GeneID" id="2868044"/>
<dbReference type="CDD" id="cd06558">
    <property type="entry name" value="crotonase-like"/>
    <property type="match status" value="1"/>
</dbReference>
<dbReference type="RefSeq" id="XP_050468340.1">
    <property type="nucleotide sequence ID" value="XM_050612415.1"/>
</dbReference>
<dbReference type="Pfam" id="PF00378">
    <property type="entry name" value="ECH_1"/>
    <property type="match status" value="1"/>
</dbReference>
<reference evidence="4" key="2">
    <citation type="journal article" date="2009" name="Fungal Genet. Biol.">
        <title>The 2008 update of the Aspergillus nidulans genome annotation: a community effort.</title>
        <authorList>
            <person name="Wortman J.R."/>
            <person name="Gilsenan J.M."/>
            <person name="Joardar V."/>
            <person name="Deegan J."/>
            <person name="Clutterbuck J."/>
            <person name="Andersen M.R."/>
            <person name="Archer D."/>
            <person name="Bencina M."/>
            <person name="Braus G."/>
            <person name="Coutinho P."/>
            <person name="von Dohren H."/>
            <person name="Doonan J."/>
            <person name="Driessen A.J."/>
            <person name="Durek P."/>
            <person name="Espeso E."/>
            <person name="Fekete E."/>
            <person name="Flipphi M."/>
            <person name="Estrada C.G."/>
            <person name="Geysens S."/>
            <person name="Goldman G."/>
            <person name="de Groot P.W."/>
            <person name="Hansen K."/>
            <person name="Harris S.D."/>
            <person name="Heinekamp T."/>
            <person name="Helmstaedt K."/>
            <person name="Henrissat B."/>
            <person name="Hofmann G."/>
            <person name="Homan T."/>
            <person name="Horio T."/>
            <person name="Horiuchi H."/>
            <person name="James S."/>
            <person name="Jones M."/>
            <person name="Karaffa L."/>
            <person name="Karanyi Z."/>
            <person name="Kato M."/>
            <person name="Keller N."/>
            <person name="Kelly D.E."/>
            <person name="Kiel J.A."/>
            <person name="Kim J.M."/>
            <person name="van der Klei I.J."/>
            <person name="Klis F.M."/>
            <person name="Kovalchuk A."/>
            <person name="Krasevec N."/>
            <person name="Kubicek C.P."/>
            <person name="Liu B."/>
            <person name="Maccabe A."/>
            <person name="Meyer V."/>
            <person name="Mirabito P."/>
            <person name="Miskei M."/>
            <person name="Mos M."/>
            <person name="Mullins J."/>
            <person name="Nelson D.R."/>
            <person name="Nielsen J."/>
            <person name="Oakley B.R."/>
            <person name="Osmani S.A."/>
            <person name="Pakula T."/>
            <person name="Paszewski A."/>
            <person name="Paulsen I."/>
            <person name="Pilsyk S."/>
            <person name="Pocsi I."/>
            <person name="Punt P.J."/>
            <person name="Ram A.F."/>
            <person name="Ren Q."/>
            <person name="Robellet X."/>
            <person name="Robson G."/>
            <person name="Seiboth B."/>
            <person name="van Solingen P."/>
            <person name="Specht T."/>
            <person name="Sun J."/>
            <person name="Taheri-Talesh N."/>
            <person name="Takeshita N."/>
            <person name="Ussery D."/>
            <person name="vanKuyk P.A."/>
            <person name="Visser H."/>
            <person name="van de Vondervoort P.J."/>
            <person name="de Vries R.P."/>
            <person name="Walton J."/>
            <person name="Xiang X."/>
            <person name="Xiong Y."/>
            <person name="Zeng A.P."/>
            <person name="Brandt B.W."/>
            <person name="Cornell M.J."/>
            <person name="van den Hondel C.A."/>
            <person name="Visser J."/>
            <person name="Oliver S.G."/>
            <person name="Turner G."/>
        </authorList>
    </citation>
    <scope>GENOME REANNOTATION</scope>
    <source>
        <strain evidence="4">FGSC A4 / ATCC 38163 / CBS 112.46 / NRRL 194 / M139</strain>
    </source>
</reference>
<dbReference type="InterPro" id="IPR014748">
    <property type="entry name" value="Enoyl-CoA_hydra_C"/>
</dbReference>
<keyword evidence="4" id="KW-1185">Reference proteome</keyword>
<dbReference type="HOGENOM" id="CLU_009834_7_6_1"/>
<dbReference type="OrthoDB" id="2018133at2759"/>
<keyword evidence="2" id="KW-0456">Lyase</keyword>
<reference evidence="4" key="1">
    <citation type="journal article" date="2005" name="Nature">
        <title>Sequencing of Aspergillus nidulans and comparative analysis with A. fumigatus and A. oryzae.</title>
        <authorList>
            <person name="Galagan J.E."/>
            <person name="Calvo S.E."/>
            <person name="Cuomo C."/>
            <person name="Ma L.J."/>
            <person name="Wortman J.R."/>
            <person name="Batzoglou S."/>
            <person name="Lee S.I."/>
            <person name="Basturkmen M."/>
            <person name="Spevak C.C."/>
            <person name="Clutterbuck J."/>
            <person name="Kapitonov V."/>
            <person name="Jurka J."/>
            <person name="Scazzocchio C."/>
            <person name="Farman M."/>
            <person name="Butler J."/>
            <person name="Purcell S."/>
            <person name="Harris S."/>
            <person name="Braus G.H."/>
            <person name="Draht O."/>
            <person name="Busch S."/>
            <person name="D'Enfert C."/>
            <person name="Bouchier C."/>
            <person name="Goldman G.H."/>
            <person name="Bell-Pedersen D."/>
            <person name="Griffiths-Jones S."/>
            <person name="Doonan J.H."/>
            <person name="Yu J."/>
            <person name="Vienken K."/>
            <person name="Pain A."/>
            <person name="Freitag M."/>
            <person name="Selker E.U."/>
            <person name="Archer D.B."/>
            <person name="Penalva M.A."/>
            <person name="Oakley B.R."/>
            <person name="Momany M."/>
            <person name="Tanaka T."/>
            <person name="Kumagai T."/>
            <person name="Asai K."/>
            <person name="Machida M."/>
            <person name="Nierman W.C."/>
            <person name="Denning D.W."/>
            <person name="Caddick M."/>
            <person name="Hynes M."/>
            <person name="Paoletti M."/>
            <person name="Fischer R."/>
            <person name="Miller B."/>
            <person name="Dyer P."/>
            <person name="Sachs M.S."/>
            <person name="Osmani S.A."/>
            <person name="Birren B.W."/>
        </authorList>
    </citation>
    <scope>NUCLEOTIDE SEQUENCE [LARGE SCALE GENOMIC DNA]</scope>
    <source>
        <strain evidence="4">FGSC A4 / ATCC 38163 / CBS 112.46 / NRRL 194 / M139</strain>
    </source>
</reference>
<dbReference type="eggNOG" id="KOG1680">
    <property type="taxonomic scope" value="Eukaryota"/>
</dbReference>
<dbReference type="OMA" id="MCADIVI"/>
<dbReference type="FunFam" id="3.90.226.10:FF:000009">
    <property type="entry name" value="Carnitinyl-CoA dehydratase"/>
    <property type="match status" value="1"/>
</dbReference>
<dbReference type="GO" id="GO:0016836">
    <property type="term" value="F:hydro-lyase activity"/>
    <property type="evidence" value="ECO:0007669"/>
    <property type="project" value="UniProtKB-ARBA"/>
</dbReference>
<dbReference type="GO" id="GO:0005739">
    <property type="term" value="C:mitochondrion"/>
    <property type="evidence" value="ECO:0000318"/>
    <property type="project" value="GO_Central"/>
</dbReference>
<gene>
    <name evidence="3" type="ORF">ANIA_09128</name>
</gene>
<accession>C8VK73</accession>
<dbReference type="Proteomes" id="UP000000560">
    <property type="component" value="Chromosome VI"/>
</dbReference>
<dbReference type="SUPFAM" id="SSF52096">
    <property type="entry name" value="ClpP/crotonase"/>
    <property type="match status" value="1"/>
</dbReference>
<evidence type="ECO:0000313" key="4">
    <source>
        <dbReference type="Proteomes" id="UP000000560"/>
    </source>
</evidence>
<dbReference type="Gene3D" id="3.90.226.10">
    <property type="entry name" value="2-enoyl-CoA Hydratase, Chain A, domain 1"/>
    <property type="match status" value="1"/>
</dbReference>
<dbReference type="FunFam" id="1.10.12.10:FF:000001">
    <property type="entry name" value="Probable enoyl-CoA hydratase, mitochondrial"/>
    <property type="match status" value="1"/>
</dbReference>
<dbReference type="VEuPathDB" id="FungiDB:AN9128"/>
<dbReference type="InterPro" id="IPR001753">
    <property type="entry name" value="Enoyl-CoA_hydra/iso"/>
</dbReference>
<dbReference type="PANTHER" id="PTHR11941">
    <property type="entry name" value="ENOYL-COA HYDRATASE-RELATED"/>
    <property type="match status" value="1"/>
</dbReference>
<sequence length="271" mass="29006">MTQAQTQSHLQGNDLILAWSPCPGVRVLTLNRPAKKNALSQGLIDELLLQLKISTGDDDIHAIIVTGSDTVFSAGADINEISKLDAEGAKEIRYLEELCDVIRGVRKPVIVAVEGMALGGGFELALMSDFIVATTASEFRLPELTIGLIPGAGGTQRLTSALGKYRAMKLIVLGEPLSGTEAHSLGLVCSLTEPGQALQSALGLAMKLGSRSQSAIMLAKEAICRADELGQDERFERALYYTAFGTHDKREGVSAFLEKRAPIWGVQSNEK</sequence>
<evidence type="ECO:0000256" key="2">
    <source>
        <dbReference type="ARBA" id="ARBA00023239"/>
    </source>
</evidence>
<dbReference type="InterPro" id="IPR029045">
    <property type="entry name" value="ClpP/crotonase-like_dom_sf"/>
</dbReference>
<dbReference type="GO" id="GO:0006635">
    <property type="term" value="P:fatty acid beta-oxidation"/>
    <property type="evidence" value="ECO:0000318"/>
    <property type="project" value="GO_Central"/>
</dbReference>
<name>C8VK73_EMENI</name>
<evidence type="ECO:0000256" key="1">
    <source>
        <dbReference type="ARBA" id="ARBA00005254"/>
    </source>
</evidence>